<dbReference type="STRING" id="7897.ENSLACP00000002791"/>
<dbReference type="GeneTree" id="ENSGT00500000044904"/>
<dbReference type="PANTHER" id="PTHR32046:SF14">
    <property type="match status" value="1"/>
</dbReference>
<evidence type="ECO:0000256" key="1">
    <source>
        <dbReference type="RuleBase" id="RU004560"/>
    </source>
</evidence>
<dbReference type="InterPro" id="IPR027417">
    <property type="entry name" value="P-loop_NTPase"/>
</dbReference>
<protein>
    <submittedName>
        <fullName evidence="3">Si:ch211-250m6.12</fullName>
    </submittedName>
</protein>
<evidence type="ECO:0000259" key="2">
    <source>
        <dbReference type="Pfam" id="PF00735"/>
    </source>
</evidence>
<reference evidence="3" key="3">
    <citation type="submission" date="2025-09" db="UniProtKB">
        <authorList>
            <consortium name="Ensembl"/>
        </authorList>
    </citation>
    <scope>IDENTIFICATION</scope>
</reference>
<dbReference type="Pfam" id="PF00735">
    <property type="entry name" value="Septin"/>
    <property type="match status" value="1"/>
</dbReference>
<organism evidence="3 4">
    <name type="scientific">Latimeria chalumnae</name>
    <name type="common">Coelacanth</name>
    <dbReference type="NCBI Taxonomy" id="7897"/>
    <lineage>
        <taxon>Eukaryota</taxon>
        <taxon>Metazoa</taxon>
        <taxon>Chordata</taxon>
        <taxon>Craniata</taxon>
        <taxon>Vertebrata</taxon>
        <taxon>Euteleostomi</taxon>
        <taxon>Coelacanthiformes</taxon>
        <taxon>Coelacanthidae</taxon>
        <taxon>Latimeria</taxon>
    </lineage>
</organism>
<dbReference type="InterPro" id="IPR030379">
    <property type="entry name" value="G_SEPTIN_dom"/>
</dbReference>
<reference evidence="3" key="2">
    <citation type="submission" date="2025-08" db="UniProtKB">
        <authorList>
            <consortium name="Ensembl"/>
        </authorList>
    </citation>
    <scope>IDENTIFICATION</scope>
</reference>
<sequence length="514" mass="58232">NRICKKILELSDSMQKGPPEILTLKLQKEKLDTKGILFRHSFGKENVKCSMKTIIVLGATGAGKTTLINGMINYILGVEWKDEFRFKLIKEENKTQAERQTSTITAYKIYHQEGFAVPYSLTIIDTPGFGDTKGIASDKFVTDKIRELFSMPGGIDEINAVCFVVQSALARLTHSQKYIFDSIFSIFGSDIKENIQVLVTFADGQKPPVLEAINISNIPCPKDENGIPIYFKFNNSAFFANNTEAESQVDDNFDKMFWNMGLKSMDKFFKALGNLETKSLTLTKQVLEERKRLEIAVQGLLPQIKIVLQKLDEISMTKAALKEHEDIMDENKDFQYVVEVPKIVKTDISGKKEFVTNCLTCNYTCHYPCTISEDAFKKWCAAMGGDDRNCTVCSGKCPWNVHHNMSFKIDYTTIKEEGTYQKLKVKYEKACGEKMTTEKIVQELEVELVVCETVVMELLEISSKCILQLEQIALRPHPLSTPEYIDLLIQSEKDEGKPGFLARIESLKIVKEQA</sequence>
<evidence type="ECO:0000313" key="3">
    <source>
        <dbReference type="Ensembl" id="ENSLACP00000002791.1"/>
    </source>
</evidence>
<evidence type="ECO:0000313" key="4">
    <source>
        <dbReference type="Proteomes" id="UP000008672"/>
    </source>
</evidence>
<dbReference type="GO" id="GO:0005525">
    <property type="term" value="F:GTP binding"/>
    <property type="evidence" value="ECO:0007669"/>
    <property type="project" value="UniProtKB-KW"/>
</dbReference>
<dbReference type="Gene3D" id="3.40.50.300">
    <property type="entry name" value="P-loop containing nucleotide triphosphate hydrolases"/>
    <property type="match status" value="1"/>
</dbReference>
<proteinExistence type="inferred from homology"/>
<reference evidence="4" key="1">
    <citation type="submission" date="2011-08" db="EMBL/GenBank/DDBJ databases">
        <title>The draft genome of Latimeria chalumnae.</title>
        <authorList>
            <person name="Di Palma F."/>
            <person name="Alfoldi J."/>
            <person name="Johnson J."/>
            <person name="Berlin A."/>
            <person name="Gnerre S."/>
            <person name="Jaffe D."/>
            <person name="MacCallum I."/>
            <person name="Young S."/>
            <person name="Walker B.J."/>
            <person name="Lander E."/>
            <person name="Lindblad-Toh K."/>
        </authorList>
    </citation>
    <scope>NUCLEOTIDE SEQUENCE [LARGE SCALE GENOMIC DNA]</scope>
    <source>
        <strain evidence="4">Wild caught</strain>
    </source>
</reference>
<dbReference type="OMA" id="KTCCEIC"/>
<dbReference type="AlphaFoldDB" id="H2ZZH0"/>
<keyword evidence="1" id="KW-0547">Nucleotide-binding</keyword>
<keyword evidence="1" id="KW-0342">GTP-binding</keyword>
<dbReference type="eggNOG" id="ENOG502QTS0">
    <property type="taxonomic scope" value="Eukaryota"/>
</dbReference>
<comment type="similarity">
    <text evidence="1">Belongs to the TRAFAC class TrmE-Era-EngA-EngB-Septin-like GTPase superfamily. Septin GTPase family.</text>
</comment>
<keyword evidence="4" id="KW-1185">Reference proteome</keyword>
<dbReference type="Ensembl" id="ENSLACT00000002813.1">
    <property type="protein sequence ID" value="ENSLACP00000002791.1"/>
    <property type="gene ID" value="ENSLACG00000002495.1"/>
</dbReference>
<dbReference type="FunFam" id="3.40.50.300:FF:002049">
    <property type="entry name" value="Si:ch73-170d6.2"/>
    <property type="match status" value="1"/>
</dbReference>
<dbReference type="SUPFAM" id="SSF52540">
    <property type="entry name" value="P-loop containing nucleoside triphosphate hydrolases"/>
    <property type="match status" value="1"/>
</dbReference>
<accession>H2ZZH0</accession>
<dbReference type="HOGENOM" id="CLU_018951_2_0_1"/>
<dbReference type="Proteomes" id="UP000008672">
    <property type="component" value="Unassembled WGS sequence"/>
</dbReference>
<dbReference type="PANTHER" id="PTHR32046">
    <property type="entry name" value="G DOMAIN-CONTAINING PROTEIN"/>
    <property type="match status" value="1"/>
</dbReference>
<name>H2ZZH0_LATCH</name>
<dbReference type="EMBL" id="AFYH01257314">
    <property type="status" value="NOT_ANNOTATED_CDS"/>
    <property type="molecule type" value="Genomic_DNA"/>
</dbReference>
<feature type="domain" description="Septin-type G" evidence="2">
    <location>
        <begin position="53"/>
        <end position="132"/>
    </location>
</feature>
<dbReference type="InParanoid" id="H2ZZH0"/>